<evidence type="ECO:0000313" key="2">
    <source>
        <dbReference type="EMBL" id="KIO04228.1"/>
    </source>
</evidence>
<protein>
    <submittedName>
        <fullName evidence="2">Uncharacterized protein</fullName>
    </submittedName>
</protein>
<dbReference type="STRING" id="870435.A0A0C3J573"/>
<reference evidence="2 3" key="1">
    <citation type="submission" date="2014-04" db="EMBL/GenBank/DDBJ databases">
        <authorList>
            <consortium name="DOE Joint Genome Institute"/>
            <person name="Kuo A."/>
            <person name="Kohler A."/>
            <person name="Costa M.D."/>
            <person name="Nagy L.G."/>
            <person name="Floudas D."/>
            <person name="Copeland A."/>
            <person name="Barry K.W."/>
            <person name="Cichocki N."/>
            <person name="Veneault-Fourrey C."/>
            <person name="LaButti K."/>
            <person name="Lindquist E.A."/>
            <person name="Lipzen A."/>
            <person name="Lundell T."/>
            <person name="Morin E."/>
            <person name="Murat C."/>
            <person name="Sun H."/>
            <person name="Tunlid A."/>
            <person name="Henrissat B."/>
            <person name="Grigoriev I.V."/>
            <person name="Hibbett D.S."/>
            <person name="Martin F."/>
            <person name="Nordberg H.P."/>
            <person name="Cantor M.N."/>
            <person name="Hua S.X."/>
        </authorList>
    </citation>
    <scope>NUCLEOTIDE SEQUENCE [LARGE SCALE GENOMIC DNA]</scope>
    <source>
        <strain evidence="2 3">Marx 270</strain>
    </source>
</reference>
<dbReference type="EMBL" id="KN831972">
    <property type="protein sequence ID" value="KIO04228.1"/>
    <property type="molecule type" value="Genomic_DNA"/>
</dbReference>
<accession>A0A0C3J573</accession>
<keyword evidence="3" id="KW-1185">Reference proteome</keyword>
<evidence type="ECO:0000313" key="3">
    <source>
        <dbReference type="Proteomes" id="UP000054217"/>
    </source>
</evidence>
<gene>
    <name evidence="2" type="ORF">M404DRAFT_26429</name>
</gene>
<feature type="region of interest" description="Disordered" evidence="1">
    <location>
        <begin position="160"/>
        <end position="196"/>
    </location>
</feature>
<sequence length="196" mass="20760">MVLNSKIEIIPLSEPGASGSGIDEDDSPFEGLDEADNEVGAQPTAPMDDTDDMMSGNATAITKNAAAVGANPGFANGAGNVSNGAMLQPHSRGSGPGPIIALMPPPVSFEDPVMPAPYEPQAFGGQFFADQHRLQQPLDNDKVPAWANTFANTTAAFHQQMQQHPMISHPVRKPSSAADHAQILENSKRQHQQSQR</sequence>
<dbReference type="AlphaFoldDB" id="A0A0C3J573"/>
<dbReference type="HOGENOM" id="CLU_1441589_0_0_1"/>
<feature type="compositionally biased region" description="Acidic residues" evidence="1">
    <location>
        <begin position="22"/>
        <end position="37"/>
    </location>
</feature>
<name>A0A0C3J573_PISTI</name>
<organism evidence="2 3">
    <name type="scientific">Pisolithus tinctorius Marx 270</name>
    <dbReference type="NCBI Taxonomy" id="870435"/>
    <lineage>
        <taxon>Eukaryota</taxon>
        <taxon>Fungi</taxon>
        <taxon>Dikarya</taxon>
        <taxon>Basidiomycota</taxon>
        <taxon>Agaricomycotina</taxon>
        <taxon>Agaricomycetes</taxon>
        <taxon>Agaricomycetidae</taxon>
        <taxon>Boletales</taxon>
        <taxon>Sclerodermatineae</taxon>
        <taxon>Pisolithaceae</taxon>
        <taxon>Pisolithus</taxon>
    </lineage>
</organism>
<reference evidence="3" key="2">
    <citation type="submission" date="2015-01" db="EMBL/GenBank/DDBJ databases">
        <title>Evolutionary Origins and Diversification of the Mycorrhizal Mutualists.</title>
        <authorList>
            <consortium name="DOE Joint Genome Institute"/>
            <consortium name="Mycorrhizal Genomics Consortium"/>
            <person name="Kohler A."/>
            <person name="Kuo A."/>
            <person name="Nagy L.G."/>
            <person name="Floudas D."/>
            <person name="Copeland A."/>
            <person name="Barry K.W."/>
            <person name="Cichocki N."/>
            <person name="Veneault-Fourrey C."/>
            <person name="LaButti K."/>
            <person name="Lindquist E.A."/>
            <person name="Lipzen A."/>
            <person name="Lundell T."/>
            <person name="Morin E."/>
            <person name="Murat C."/>
            <person name="Riley R."/>
            <person name="Ohm R."/>
            <person name="Sun H."/>
            <person name="Tunlid A."/>
            <person name="Henrissat B."/>
            <person name="Grigoriev I.V."/>
            <person name="Hibbett D.S."/>
            <person name="Martin F."/>
        </authorList>
    </citation>
    <scope>NUCLEOTIDE SEQUENCE [LARGE SCALE GENOMIC DNA]</scope>
    <source>
        <strain evidence="3">Marx 270</strain>
    </source>
</reference>
<evidence type="ECO:0000256" key="1">
    <source>
        <dbReference type="SAM" id="MobiDB-lite"/>
    </source>
</evidence>
<feature type="region of interest" description="Disordered" evidence="1">
    <location>
        <begin position="1"/>
        <end position="50"/>
    </location>
</feature>
<dbReference type="InParanoid" id="A0A0C3J573"/>
<dbReference type="Proteomes" id="UP000054217">
    <property type="component" value="Unassembled WGS sequence"/>
</dbReference>
<dbReference type="OrthoDB" id="8964853at2759"/>
<proteinExistence type="predicted"/>